<name>A0ABP1CKT0_9APHY</name>
<sequence length="969" mass="104477">MTAYPSTSGLGIAVPQGSMSVVRHMHSQPGNKRNTPRAAFSCPPSRTGSRTSSRDGDHIGYPNNLTDLHATAIEDIGLQSFRRMEGLRLAAVGDAMVEFNIGECGDGSTSRFREGGRIAVDSTMTPGGGTVVRPRHQNLSMTPGLLPPSHTILNIGSTPTRNAAELRALLGNSNARLKPRAVMLPSPGERPVKKIKAVDAVSLEQAKQRARVEVDVVLESDMCVQGGFVRGHIKVHVRKRSKKESPVLLAEGKLRIVGFETIPNEGDYHTFYQCASPFSVITDASQSLYVSSPDLEGYAQAVEGVHVLPFAMELPVNSPFGCAKGVVNMRSGLTVRYVAMVSIKVKDAESGRRSIAHFYRNCEVWPLLDPKVILAAAPRPLQASTAKSLSMLGGGGSNDKVKLTANLHRLHWVAGQRCYVRVLVNNGSKKTVKSLTLCLIRTTTIFKPRPGLDAGHESSADPDACQTSTTHKLITETVLEMAQRSARGHASAKGWWTGVRPGQDLEFAHFILLPPNALSITRGRLLEVEYSIRVTLSAGSLTSDIFVTLPIRIINFMSIDPIPSAGLLSPNGAYSRTVKHLSPHQLSANQPYKSMSADPTSKHVRHPASDDRKLPASSSHGRSKVVDTQSSALASSASSASSALFAPPQLQITNPDPRSDSSDSEGTPIAHRIQQALSEVSVYSTDTSLGSGLSSTSASASSFNSYASQDRRLGNMYCPSGMDDVDSDAELAYVMGSVKLEQREGWNDSEFDVRDEGGSANGNESFENIESDEGYSSINTSDLSGYSDASQDGSRGMEGVGRITFASRVQEKITARAQKTHEAMGSQPEPYLDMNEETPRAGYTAPVTRRRRNHDLPVVTGTQQQQQKSNHRRIPSCVRGPRDSRVLPRPPMSDLERKSTGSLPSNTSLSSSGSYSQELPRPPSMDVHSQNRPVEGMQQAGESSISVKHKVAALEHRVNTARGSGDAYV</sequence>
<feature type="region of interest" description="Disordered" evidence="1">
    <location>
        <begin position="816"/>
        <end position="949"/>
    </location>
</feature>
<keyword evidence="4" id="KW-1185">Reference proteome</keyword>
<feature type="region of interest" description="Disordered" evidence="1">
    <location>
        <begin position="644"/>
        <end position="667"/>
    </location>
</feature>
<dbReference type="SMART" id="SM01017">
    <property type="entry name" value="Arrestin_C"/>
    <property type="match status" value="1"/>
</dbReference>
<feature type="region of interest" description="Disordered" evidence="1">
    <location>
        <begin position="583"/>
        <end position="632"/>
    </location>
</feature>
<dbReference type="Proteomes" id="UP001497453">
    <property type="component" value="Chromosome 1"/>
</dbReference>
<dbReference type="InterPro" id="IPR050357">
    <property type="entry name" value="Arrestin_domain-protein"/>
</dbReference>
<feature type="domain" description="Arrestin C-terminal-like" evidence="2">
    <location>
        <begin position="397"/>
        <end position="556"/>
    </location>
</feature>
<feature type="region of interest" description="Disordered" evidence="1">
    <location>
        <begin position="750"/>
        <end position="798"/>
    </location>
</feature>
<gene>
    <name evidence="3" type="ORF">GFSPODELE1_LOCUS645</name>
</gene>
<proteinExistence type="predicted"/>
<dbReference type="PANTHER" id="PTHR11188:SF17">
    <property type="entry name" value="FI21816P1"/>
    <property type="match status" value="1"/>
</dbReference>
<evidence type="ECO:0000259" key="2">
    <source>
        <dbReference type="SMART" id="SM01017"/>
    </source>
</evidence>
<evidence type="ECO:0000313" key="3">
    <source>
        <dbReference type="EMBL" id="CAL1695214.1"/>
    </source>
</evidence>
<accession>A0ABP1CKT0</accession>
<reference evidence="4" key="1">
    <citation type="submission" date="2024-04" db="EMBL/GenBank/DDBJ databases">
        <authorList>
            <person name="Shaw F."/>
            <person name="Minotto A."/>
        </authorList>
    </citation>
    <scope>NUCLEOTIDE SEQUENCE [LARGE SCALE GENOMIC DNA]</scope>
</reference>
<evidence type="ECO:0000256" key="1">
    <source>
        <dbReference type="SAM" id="MobiDB-lite"/>
    </source>
</evidence>
<dbReference type="SUPFAM" id="SSF81296">
    <property type="entry name" value="E set domains"/>
    <property type="match status" value="1"/>
</dbReference>
<feature type="region of interest" description="Disordered" evidence="1">
    <location>
        <begin position="23"/>
        <end position="57"/>
    </location>
</feature>
<dbReference type="InterPro" id="IPR014756">
    <property type="entry name" value="Ig_E-set"/>
</dbReference>
<feature type="compositionally biased region" description="Polar residues" evidence="1">
    <location>
        <begin position="774"/>
        <end position="793"/>
    </location>
</feature>
<feature type="compositionally biased region" description="Low complexity" evidence="1">
    <location>
        <begin position="900"/>
        <end position="916"/>
    </location>
</feature>
<feature type="compositionally biased region" description="Polar residues" evidence="1">
    <location>
        <begin position="584"/>
        <end position="599"/>
    </location>
</feature>
<evidence type="ECO:0000313" key="4">
    <source>
        <dbReference type="Proteomes" id="UP001497453"/>
    </source>
</evidence>
<dbReference type="Pfam" id="PF02752">
    <property type="entry name" value="Arrestin_C"/>
    <property type="match status" value="1"/>
</dbReference>
<dbReference type="Gene3D" id="2.60.40.640">
    <property type="match status" value="1"/>
</dbReference>
<protein>
    <recommendedName>
        <fullName evidence="2">Arrestin C-terminal-like domain-containing protein</fullName>
    </recommendedName>
</protein>
<dbReference type="InterPro" id="IPR014752">
    <property type="entry name" value="Arrestin-like_C"/>
</dbReference>
<organism evidence="3 4">
    <name type="scientific">Somion occarium</name>
    <dbReference type="NCBI Taxonomy" id="3059160"/>
    <lineage>
        <taxon>Eukaryota</taxon>
        <taxon>Fungi</taxon>
        <taxon>Dikarya</taxon>
        <taxon>Basidiomycota</taxon>
        <taxon>Agaricomycotina</taxon>
        <taxon>Agaricomycetes</taxon>
        <taxon>Polyporales</taxon>
        <taxon>Cerrenaceae</taxon>
        <taxon>Somion</taxon>
    </lineage>
</organism>
<dbReference type="EMBL" id="OZ037944">
    <property type="protein sequence ID" value="CAL1695214.1"/>
    <property type="molecule type" value="Genomic_DNA"/>
</dbReference>
<dbReference type="PANTHER" id="PTHR11188">
    <property type="entry name" value="ARRESTIN DOMAIN CONTAINING PROTEIN"/>
    <property type="match status" value="1"/>
</dbReference>
<dbReference type="InterPro" id="IPR011022">
    <property type="entry name" value="Arrestin_C-like"/>
</dbReference>